<accession>A0A9N9YSB2</accession>
<dbReference type="OrthoDB" id="5954035at2759"/>
<gene>
    <name evidence="2" type="ORF">CRHIZ90672A_00003607</name>
</gene>
<dbReference type="GO" id="GO:0051793">
    <property type="term" value="P:medium-chain fatty acid catabolic process"/>
    <property type="evidence" value="ECO:0007669"/>
    <property type="project" value="TreeGrafter"/>
</dbReference>
<dbReference type="SUPFAM" id="SSF53474">
    <property type="entry name" value="alpha/beta-Hydrolases"/>
    <property type="match status" value="1"/>
</dbReference>
<name>A0A9N9YSB2_9HYPO</name>
<dbReference type="InterPro" id="IPR029058">
    <property type="entry name" value="AB_hydrolase_fold"/>
</dbReference>
<dbReference type="EMBL" id="CABFNQ020000726">
    <property type="protein sequence ID" value="CAH0027084.1"/>
    <property type="molecule type" value="Genomic_DNA"/>
</dbReference>
<sequence length="183" mass="20805">MDWLGRSKIQFTHAASPLKLERRDGESTDLLQVCEQSIPPCNLSPVLFNGHLQTLWTTVRQDAPPIYYKRRTFEATTKNTTALLRWTLWSALSLKTVFYTDDEFQAIGSDDTKPQLIVLHGMTGGSHEPYLRHCIALLNEGWSICVVNSRGCAGSKITSEVLYNARATWDFRQVVTWFQAEIP</sequence>
<dbReference type="GO" id="GO:0051792">
    <property type="term" value="P:medium-chain fatty acid biosynthetic process"/>
    <property type="evidence" value="ECO:0007669"/>
    <property type="project" value="TreeGrafter"/>
</dbReference>
<evidence type="ECO:0000313" key="3">
    <source>
        <dbReference type="Proteomes" id="UP000696573"/>
    </source>
</evidence>
<protein>
    <recommendedName>
        <fullName evidence="4">AB hydrolase-1 domain-containing protein</fullName>
    </recommendedName>
</protein>
<evidence type="ECO:0008006" key="4">
    <source>
        <dbReference type="Google" id="ProtNLM"/>
    </source>
</evidence>
<dbReference type="Gene3D" id="3.40.50.1820">
    <property type="entry name" value="alpha/beta hydrolase"/>
    <property type="match status" value="1"/>
</dbReference>
<proteinExistence type="inferred from homology"/>
<dbReference type="AlphaFoldDB" id="A0A9N9YSB2"/>
<dbReference type="GO" id="GO:0008126">
    <property type="term" value="F:acetylesterase activity"/>
    <property type="evidence" value="ECO:0007669"/>
    <property type="project" value="TreeGrafter"/>
</dbReference>
<organism evidence="2 3">
    <name type="scientific">Clonostachys rhizophaga</name>
    <dbReference type="NCBI Taxonomy" id="160324"/>
    <lineage>
        <taxon>Eukaryota</taxon>
        <taxon>Fungi</taxon>
        <taxon>Dikarya</taxon>
        <taxon>Ascomycota</taxon>
        <taxon>Pezizomycotina</taxon>
        <taxon>Sordariomycetes</taxon>
        <taxon>Hypocreomycetidae</taxon>
        <taxon>Hypocreales</taxon>
        <taxon>Bionectriaceae</taxon>
        <taxon>Clonostachys</taxon>
    </lineage>
</organism>
<evidence type="ECO:0000313" key="2">
    <source>
        <dbReference type="EMBL" id="CAH0027084.1"/>
    </source>
</evidence>
<dbReference type="InterPro" id="IPR050960">
    <property type="entry name" value="AB_hydrolase_4_sf"/>
</dbReference>
<dbReference type="PANTHER" id="PTHR10794:SF63">
    <property type="entry name" value="ALPHA_BETA HYDROLASE 1, ISOFORM A"/>
    <property type="match status" value="1"/>
</dbReference>
<evidence type="ECO:0000256" key="1">
    <source>
        <dbReference type="ARBA" id="ARBA00010884"/>
    </source>
</evidence>
<reference evidence="2" key="1">
    <citation type="submission" date="2021-10" db="EMBL/GenBank/DDBJ databases">
        <authorList>
            <person name="Piombo E."/>
        </authorList>
    </citation>
    <scope>NUCLEOTIDE SEQUENCE</scope>
</reference>
<dbReference type="GO" id="GO:0047372">
    <property type="term" value="F:monoacylglycerol lipase activity"/>
    <property type="evidence" value="ECO:0007669"/>
    <property type="project" value="TreeGrafter"/>
</dbReference>
<comment type="caution">
    <text evidence="2">The sequence shown here is derived from an EMBL/GenBank/DDBJ whole genome shotgun (WGS) entry which is preliminary data.</text>
</comment>
<dbReference type="Proteomes" id="UP000696573">
    <property type="component" value="Unassembled WGS sequence"/>
</dbReference>
<dbReference type="PANTHER" id="PTHR10794">
    <property type="entry name" value="ABHYDROLASE DOMAIN-CONTAINING PROTEIN"/>
    <property type="match status" value="1"/>
</dbReference>
<comment type="similarity">
    <text evidence="1">Belongs to the AB hydrolase superfamily. AB hydrolase 4 family.</text>
</comment>
<keyword evidence="3" id="KW-1185">Reference proteome</keyword>